<comment type="similarity">
    <text evidence="1 2">Belongs to the Iojap/RsfS family.</text>
</comment>
<dbReference type="GO" id="GO:0090071">
    <property type="term" value="P:negative regulation of ribosome biogenesis"/>
    <property type="evidence" value="ECO:0007669"/>
    <property type="project" value="UniProtKB-UniRule"/>
</dbReference>
<comment type="subcellular location">
    <subcellularLocation>
        <location evidence="2">Cytoplasm</location>
    </subcellularLocation>
</comment>
<gene>
    <name evidence="2 3" type="primary">rsfS</name>
    <name evidence="3" type="ORF">E0W69_018785</name>
</gene>
<comment type="subunit">
    <text evidence="2">Interacts with ribosomal protein uL14 (rplN).</text>
</comment>
<keyword evidence="4" id="KW-1185">Reference proteome</keyword>
<keyword evidence="2" id="KW-0963">Cytoplasm</keyword>
<dbReference type="Gene3D" id="3.30.460.10">
    <property type="entry name" value="Beta Polymerase, domain 2"/>
    <property type="match status" value="1"/>
</dbReference>
<evidence type="ECO:0000256" key="1">
    <source>
        <dbReference type="ARBA" id="ARBA00010574"/>
    </source>
</evidence>
<dbReference type="InterPro" id="IPR043519">
    <property type="entry name" value="NT_sf"/>
</dbReference>
<dbReference type="AlphaFoldDB" id="A0A5P2G463"/>
<dbReference type="RefSeq" id="WP_131331600.1">
    <property type="nucleotide sequence ID" value="NZ_CP044016.1"/>
</dbReference>
<dbReference type="SUPFAM" id="SSF81301">
    <property type="entry name" value="Nucleotidyltransferase"/>
    <property type="match status" value="1"/>
</dbReference>
<dbReference type="GO" id="GO:0042256">
    <property type="term" value="P:cytosolic ribosome assembly"/>
    <property type="evidence" value="ECO:0007669"/>
    <property type="project" value="UniProtKB-UniRule"/>
</dbReference>
<evidence type="ECO:0000313" key="4">
    <source>
        <dbReference type="Proteomes" id="UP000292424"/>
    </source>
</evidence>
<dbReference type="GO" id="GO:0017148">
    <property type="term" value="P:negative regulation of translation"/>
    <property type="evidence" value="ECO:0007669"/>
    <property type="project" value="UniProtKB-UniRule"/>
</dbReference>
<dbReference type="PANTHER" id="PTHR21043:SF0">
    <property type="entry name" value="MITOCHONDRIAL ASSEMBLY OF RIBOSOMAL LARGE SUBUNIT PROTEIN 1"/>
    <property type="match status" value="1"/>
</dbReference>
<dbReference type="GO" id="GO:0005737">
    <property type="term" value="C:cytoplasm"/>
    <property type="evidence" value="ECO:0007669"/>
    <property type="project" value="UniProtKB-SubCell"/>
</dbReference>
<dbReference type="GO" id="GO:0043023">
    <property type="term" value="F:ribosomal large subunit binding"/>
    <property type="evidence" value="ECO:0007669"/>
    <property type="project" value="TreeGrafter"/>
</dbReference>
<proteinExistence type="inferred from homology"/>
<evidence type="ECO:0000256" key="2">
    <source>
        <dbReference type="HAMAP-Rule" id="MF_01477"/>
    </source>
</evidence>
<accession>A0A5P2G463</accession>
<keyword evidence="2" id="KW-0678">Repressor</keyword>
<dbReference type="OrthoDB" id="9793681at2"/>
<keyword evidence="2" id="KW-0810">Translation regulation</keyword>
<comment type="function">
    <text evidence="2">Functions as a ribosomal silencing factor. Interacts with ribosomal protein uL14 (rplN), blocking formation of intersubunit bridge B8. Prevents association of the 30S and 50S ribosomal subunits and the formation of functional ribosomes, thus repressing translation.</text>
</comment>
<evidence type="ECO:0000313" key="3">
    <source>
        <dbReference type="EMBL" id="QES90614.1"/>
    </source>
</evidence>
<dbReference type="KEGG" id="arac:E0W69_018785"/>
<sequence length="134" mass="15251">MATTTTAKKVSDTTKVSKSTKLAKNSKLYKTIISAIDDKKGEEILSLDLRKIEVASADFFIVCEASTGVQLKAICDNIEKEVWEECGEHPYKIEGLNNMEWIIVDYVNIVVHIMLPDIRKYYRLEEMWSDGESV</sequence>
<organism evidence="3 4">
    <name type="scientific">Rhizosphaericola mali</name>
    <dbReference type="NCBI Taxonomy" id="2545455"/>
    <lineage>
        <taxon>Bacteria</taxon>
        <taxon>Pseudomonadati</taxon>
        <taxon>Bacteroidota</taxon>
        <taxon>Chitinophagia</taxon>
        <taxon>Chitinophagales</taxon>
        <taxon>Chitinophagaceae</taxon>
        <taxon>Rhizosphaericola</taxon>
    </lineage>
</organism>
<dbReference type="InterPro" id="IPR004394">
    <property type="entry name" value="Iojap/RsfS/C7orf30"/>
</dbReference>
<dbReference type="Proteomes" id="UP000292424">
    <property type="component" value="Chromosome"/>
</dbReference>
<dbReference type="Pfam" id="PF02410">
    <property type="entry name" value="RsfS"/>
    <property type="match status" value="1"/>
</dbReference>
<dbReference type="EMBL" id="CP044016">
    <property type="protein sequence ID" value="QES90614.1"/>
    <property type="molecule type" value="Genomic_DNA"/>
</dbReference>
<name>A0A5P2G463_9BACT</name>
<dbReference type="HAMAP" id="MF_01477">
    <property type="entry name" value="Iojap_RsfS"/>
    <property type="match status" value="1"/>
</dbReference>
<dbReference type="NCBIfam" id="TIGR00090">
    <property type="entry name" value="rsfS_iojap_ybeB"/>
    <property type="match status" value="1"/>
</dbReference>
<dbReference type="PANTHER" id="PTHR21043">
    <property type="entry name" value="IOJAP SUPERFAMILY ORTHOLOG"/>
    <property type="match status" value="1"/>
</dbReference>
<protein>
    <recommendedName>
        <fullName evidence="2">Ribosomal silencing factor RsfS</fullName>
    </recommendedName>
</protein>
<reference evidence="3 4" key="1">
    <citation type="submission" date="2019-09" db="EMBL/GenBank/DDBJ databases">
        <title>Complete genome sequence of Arachidicoccus sp. B3-10 isolated from apple orchard soil.</title>
        <authorList>
            <person name="Kim H.S."/>
            <person name="Han K.-I."/>
            <person name="Suh M.K."/>
            <person name="Lee K.C."/>
            <person name="Eom M.K."/>
            <person name="Kim J.-S."/>
            <person name="Kang S.W."/>
            <person name="Sin Y."/>
            <person name="Lee J.-S."/>
        </authorList>
    </citation>
    <scope>NUCLEOTIDE SEQUENCE [LARGE SCALE GENOMIC DNA]</scope>
    <source>
        <strain evidence="3 4">B3-10</strain>
    </source>
</reference>